<evidence type="ECO:0000256" key="8">
    <source>
        <dbReference type="SAM" id="Phobius"/>
    </source>
</evidence>
<evidence type="ECO:0000256" key="4">
    <source>
        <dbReference type="ARBA" id="ARBA00022692"/>
    </source>
</evidence>
<evidence type="ECO:0000313" key="11">
    <source>
        <dbReference type="Proteomes" id="UP000198815"/>
    </source>
</evidence>
<feature type="compositionally biased region" description="Basic and acidic residues" evidence="7">
    <location>
        <begin position="618"/>
        <end position="638"/>
    </location>
</feature>
<organism evidence="10 11">
    <name type="scientific">Propionibacterium cyclohexanicum</name>
    <dbReference type="NCBI Taxonomy" id="64702"/>
    <lineage>
        <taxon>Bacteria</taxon>
        <taxon>Bacillati</taxon>
        <taxon>Actinomycetota</taxon>
        <taxon>Actinomycetes</taxon>
        <taxon>Propionibacteriales</taxon>
        <taxon>Propionibacteriaceae</taxon>
        <taxon>Propionibacterium</taxon>
    </lineage>
</organism>
<feature type="transmembrane region" description="Helical" evidence="8">
    <location>
        <begin position="411"/>
        <end position="433"/>
    </location>
</feature>
<evidence type="ECO:0000256" key="1">
    <source>
        <dbReference type="ARBA" id="ARBA00004141"/>
    </source>
</evidence>
<keyword evidence="5 8" id="KW-1133">Transmembrane helix</keyword>
<dbReference type="InterPro" id="IPR029044">
    <property type="entry name" value="Nucleotide-diphossugar_trans"/>
</dbReference>
<keyword evidence="4 8" id="KW-0812">Transmembrane</keyword>
<feature type="transmembrane region" description="Helical" evidence="8">
    <location>
        <begin position="371"/>
        <end position="399"/>
    </location>
</feature>
<dbReference type="PANTHER" id="PTHR43867">
    <property type="entry name" value="CELLULOSE SYNTHASE CATALYTIC SUBUNIT A [UDP-FORMING]"/>
    <property type="match status" value="1"/>
</dbReference>
<dbReference type="GO" id="GO:0016758">
    <property type="term" value="F:hexosyltransferase activity"/>
    <property type="evidence" value="ECO:0007669"/>
    <property type="project" value="TreeGrafter"/>
</dbReference>
<dbReference type="Gene3D" id="3.90.550.10">
    <property type="entry name" value="Spore Coat Polysaccharide Biosynthesis Protein SpsA, Chain A"/>
    <property type="match status" value="1"/>
</dbReference>
<feature type="transmembrane region" description="Helical" evidence="8">
    <location>
        <begin position="440"/>
        <end position="462"/>
    </location>
</feature>
<keyword evidence="11" id="KW-1185">Reference proteome</keyword>
<keyword evidence="3" id="KW-0808">Transferase</keyword>
<dbReference type="InterPro" id="IPR001173">
    <property type="entry name" value="Glyco_trans_2-like"/>
</dbReference>
<feature type="domain" description="Glycosyltransferase 2-like" evidence="9">
    <location>
        <begin position="210"/>
        <end position="416"/>
    </location>
</feature>
<dbReference type="InterPro" id="IPR050321">
    <property type="entry name" value="Glycosyltr_2/OpgH_subfam"/>
</dbReference>
<dbReference type="EMBL" id="FOGZ01000007">
    <property type="protein sequence ID" value="SER71219.1"/>
    <property type="molecule type" value="Genomic_DNA"/>
</dbReference>
<reference evidence="10 11" key="1">
    <citation type="submission" date="2016-10" db="EMBL/GenBank/DDBJ databases">
        <authorList>
            <person name="de Groot N.N."/>
        </authorList>
    </citation>
    <scope>NUCLEOTIDE SEQUENCE [LARGE SCALE GENOMIC DNA]</scope>
    <source>
        <strain evidence="10 11">DSM 16859</strain>
    </source>
</reference>
<accession>A0A1H9RGW0</accession>
<proteinExistence type="predicted"/>
<dbReference type="AlphaFoldDB" id="A0A1H9RGW0"/>
<comment type="subcellular location">
    <subcellularLocation>
        <location evidence="1">Membrane</location>
        <topology evidence="1">Multi-pass membrane protein</topology>
    </subcellularLocation>
</comment>
<feature type="transmembrane region" description="Helical" evidence="8">
    <location>
        <begin position="63"/>
        <end position="84"/>
    </location>
</feature>
<feature type="transmembrane region" description="Helical" evidence="8">
    <location>
        <begin position="508"/>
        <end position="531"/>
    </location>
</feature>
<dbReference type="PANTHER" id="PTHR43867:SF2">
    <property type="entry name" value="CELLULOSE SYNTHASE CATALYTIC SUBUNIT A [UDP-FORMING]"/>
    <property type="match status" value="1"/>
</dbReference>
<dbReference type="RefSeq" id="WP_245725730.1">
    <property type="nucleotide sequence ID" value="NZ_FOGZ01000007.1"/>
</dbReference>
<evidence type="ECO:0000256" key="5">
    <source>
        <dbReference type="ARBA" id="ARBA00022989"/>
    </source>
</evidence>
<dbReference type="STRING" id="64702.SAMN05443377_10714"/>
<sequence>MSLGFEQHFNEVTADAISAERERTHLMYPPIMRLISLLAMIGILAYAVFLFNPMNRGDVLPYSLVIIAETILIFHALMAMWIILSGARGSRPSYFYPVQRAMFDPAVIGATSANPGDPRSWPITIGGRVRSVDVLITVYGEALDVIERTARAALDIRGRHGTYILDDGDSDEVRELAQRLGCSYLRRLTHHGAKAGNLNSALTVAKGEFFVIVDADFVARPNLLEETLPFMHDDRVAFVQTPQVYGNMHNILSRGAGFMQTMFYKYIQTGRNQFNAAFCVGTNVVFRRAAVMEIGGMYTGSKSEDVWTSLFLHEKGWRSVYTPITVAVGDVPDTVESYSKQQLRWATGGFEILFTHNPLAPRRTLDLGQRIMYFVTASYYLLGIAPGLLMAVPLLEIFFDLHPMNMMSVTWWQWALFYSGFYVLQIALATVVLGKFRWEVLVLSMCSFPIYTKALFNGLLGIDTRWSATGALRKRASAFNFMIPQIYMFAILLIGLGTSIWRDVTLGFFNIATMWLAINTVALGAFLSIGIQESAEARALARGQLAREPLRPGDPFIEPMPELDRSAIVRAKESISMAAQEGSWAPDDHAELTAAEGHAQPALTAAPGTLNSQGESDPLLRSHDEGPPRSAPEHEDPAYRGSGPPDQGHPEQPSEYSPRRGN</sequence>
<dbReference type="Proteomes" id="UP000198815">
    <property type="component" value="Unassembled WGS sequence"/>
</dbReference>
<feature type="region of interest" description="Disordered" evidence="7">
    <location>
        <begin position="601"/>
        <end position="662"/>
    </location>
</feature>
<evidence type="ECO:0000259" key="9">
    <source>
        <dbReference type="Pfam" id="PF13632"/>
    </source>
</evidence>
<keyword evidence="6 8" id="KW-0472">Membrane</keyword>
<dbReference type="SUPFAM" id="SSF53448">
    <property type="entry name" value="Nucleotide-diphospho-sugar transferases"/>
    <property type="match status" value="1"/>
</dbReference>
<name>A0A1H9RGW0_9ACTN</name>
<evidence type="ECO:0000256" key="2">
    <source>
        <dbReference type="ARBA" id="ARBA00022676"/>
    </source>
</evidence>
<protein>
    <submittedName>
        <fullName evidence="10">Cellulose synthase (UDP-forming)</fullName>
    </submittedName>
</protein>
<feature type="transmembrane region" description="Helical" evidence="8">
    <location>
        <begin position="31"/>
        <end position="51"/>
    </location>
</feature>
<feature type="transmembrane region" description="Helical" evidence="8">
    <location>
        <begin position="482"/>
        <end position="501"/>
    </location>
</feature>
<keyword evidence="2" id="KW-0328">Glycosyltransferase</keyword>
<dbReference type="GO" id="GO:0005886">
    <property type="term" value="C:plasma membrane"/>
    <property type="evidence" value="ECO:0007669"/>
    <property type="project" value="TreeGrafter"/>
</dbReference>
<dbReference type="Pfam" id="PF13632">
    <property type="entry name" value="Glyco_trans_2_3"/>
    <property type="match status" value="1"/>
</dbReference>
<evidence type="ECO:0000256" key="6">
    <source>
        <dbReference type="ARBA" id="ARBA00023136"/>
    </source>
</evidence>
<gene>
    <name evidence="10" type="ORF">SAMN05443377_10714</name>
</gene>
<evidence type="ECO:0000313" key="10">
    <source>
        <dbReference type="EMBL" id="SER71219.1"/>
    </source>
</evidence>
<evidence type="ECO:0000256" key="3">
    <source>
        <dbReference type="ARBA" id="ARBA00022679"/>
    </source>
</evidence>
<evidence type="ECO:0000256" key="7">
    <source>
        <dbReference type="SAM" id="MobiDB-lite"/>
    </source>
</evidence>
<dbReference type="CDD" id="cd06421">
    <property type="entry name" value="CESA_CelA_like"/>
    <property type="match status" value="1"/>
</dbReference>